<evidence type="ECO:0000256" key="1">
    <source>
        <dbReference type="SAM" id="MobiDB-lite"/>
    </source>
</evidence>
<dbReference type="Proteomes" id="UP001142810">
    <property type="component" value="Unassembled WGS sequence"/>
</dbReference>
<accession>A0ABT3P3D7</accession>
<protein>
    <submittedName>
        <fullName evidence="2">DUF1190 domain-containing protein</fullName>
    </submittedName>
</protein>
<organism evidence="2 3">
    <name type="scientific">Alteromonas aquimaris</name>
    <dbReference type="NCBI Taxonomy" id="2998417"/>
    <lineage>
        <taxon>Bacteria</taxon>
        <taxon>Pseudomonadati</taxon>
        <taxon>Pseudomonadota</taxon>
        <taxon>Gammaproteobacteria</taxon>
        <taxon>Alteromonadales</taxon>
        <taxon>Alteromonadaceae</taxon>
        <taxon>Alteromonas/Salinimonas group</taxon>
        <taxon>Alteromonas</taxon>
    </lineage>
</organism>
<dbReference type="EMBL" id="JAPFRD010000002">
    <property type="protein sequence ID" value="MCW8107289.1"/>
    <property type="molecule type" value="Genomic_DNA"/>
</dbReference>
<feature type="region of interest" description="Disordered" evidence="1">
    <location>
        <begin position="177"/>
        <end position="202"/>
    </location>
</feature>
<reference evidence="2" key="1">
    <citation type="submission" date="2022-11" db="EMBL/GenBank/DDBJ databases">
        <title>Alteromonas sp. nov., isolated from sea water of the Qingdao.</title>
        <authorList>
            <person name="Wang Q."/>
        </authorList>
    </citation>
    <scope>NUCLEOTIDE SEQUENCE</scope>
    <source>
        <strain evidence="2">ASW11-7</strain>
    </source>
</reference>
<comment type="caution">
    <text evidence="2">The sequence shown here is derived from an EMBL/GenBank/DDBJ whole genome shotgun (WGS) entry which is preliminary data.</text>
</comment>
<evidence type="ECO:0000313" key="2">
    <source>
        <dbReference type="EMBL" id="MCW8107289.1"/>
    </source>
</evidence>
<sequence>MTTLKRSQFINLSRMRKHFALKPLAVAVTGFIVTGCGNRQEGQIFTSVDECKRDFPDATEQCDMAYQHALQEAARTSPRYNSEYDCEYEFGSNQCQRVERNGGSFFMPFMAGFMVSQLMSPRYYSQPVYTSFSRHSPFRSRWTTADGYVFDGGLNKRKYRVSPDVYKPKPTVNRTMNRGGFGSTVRAKSSWGSSSRKGGWGG</sequence>
<dbReference type="Pfam" id="PF06693">
    <property type="entry name" value="DUF1190"/>
    <property type="match status" value="1"/>
</dbReference>
<proteinExistence type="predicted"/>
<feature type="compositionally biased region" description="Low complexity" evidence="1">
    <location>
        <begin position="188"/>
        <end position="202"/>
    </location>
</feature>
<gene>
    <name evidence="2" type="ORF">OPS25_02065</name>
</gene>
<name>A0ABT3P3D7_9ALTE</name>
<evidence type="ECO:0000313" key="3">
    <source>
        <dbReference type="Proteomes" id="UP001142810"/>
    </source>
</evidence>
<dbReference type="InterPro" id="IPR009576">
    <property type="entry name" value="Biofilm_formation_YgiB"/>
</dbReference>
<dbReference type="RefSeq" id="WP_265615987.1">
    <property type="nucleotide sequence ID" value="NZ_JAPFRD010000002.1"/>
</dbReference>
<keyword evidence="3" id="KW-1185">Reference proteome</keyword>